<evidence type="ECO:0000256" key="4">
    <source>
        <dbReference type="ARBA" id="ARBA00022840"/>
    </source>
</evidence>
<dbReference type="Pfam" id="PF00069">
    <property type="entry name" value="Pkinase"/>
    <property type="match status" value="1"/>
</dbReference>
<feature type="binding site" evidence="5">
    <location>
        <position position="36"/>
    </location>
    <ligand>
        <name>ATP</name>
        <dbReference type="ChEBI" id="CHEBI:30616"/>
    </ligand>
</feature>
<comment type="caution">
    <text evidence="8">The sequence shown here is derived from an EMBL/GenBank/DDBJ whole genome shotgun (WGS) entry which is preliminary data.</text>
</comment>
<proteinExistence type="inferred from homology"/>
<dbReference type="STRING" id="35608.A0A2U1NRT2"/>
<evidence type="ECO:0000313" key="9">
    <source>
        <dbReference type="Proteomes" id="UP000245207"/>
    </source>
</evidence>
<dbReference type="AlphaFoldDB" id="A0A2U1NRT2"/>
<dbReference type="OrthoDB" id="275301at2759"/>
<dbReference type="EMBL" id="PKPP01002303">
    <property type="protein sequence ID" value="PWA76187.1"/>
    <property type="molecule type" value="Genomic_DNA"/>
</dbReference>
<dbReference type="PANTHER" id="PTHR48011">
    <property type="entry name" value="CCR4-NOT TRANSCRIPTIONAL COMPLEX SUBUNIT CAF120-RELATED"/>
    <property type="match status" value="1"/>
</dbReference>
<dbReference type="InterPro" id="IPR011009">
    <property type="entry name" value="Kinase-like_dom_sf"/>
</dbReference>
<dbReference type="GO" id="GO:0005524">
    <property type="term" value="F:ATP binding"/>
    <property type="evidence" value="ECO:0007669"/>
    <property type="project" value="UniProtKB-UniRule"/>
</dbReference>
<gene>
    <name evidence="8" type="ORF">CTI12_AA236160</name>
</gene>
<evidence type="ECO:0000256" key="2">
    <source>
        <dbReference type="ARBA" id="ARBA00022741"/>
    </source>
</evidence>
<dbReference type="Proteomes" id="UP000245207">
    <property type="component" value="Unassembled WGS sequence"/>
</dbReference>
<dbReference type="PROSITE" id="PS00107">
    <property type="entry name" value="PROTEIN_KINASE_ATP"/>
    <property type="match status" value="1"/>
</dbReference>
<dbReference type="InterPro" id="IPR017441">
    <property type="entry name" value="Protein_kinase_ATP_BS"/>
</dbReference>
<evidence type="ECO:0000256" key="5">
    <source>
        <dbReference type="PROSITE-ProRule" id="PRU10141"/>
    </source>
</evidence>
<comment type="similarity">
    <text evidence="6">Belongs to the protein kinase superfamily.</text>
</comment>
<dbReference type="InterPro" id="IPR000719">
    <property type="entry name" value="Prot_kinase_dom"/>
</dbReference>
<dbReference type="InterPro" id="IPR008271">
    <property type="entry name" value="Ser/Thr_kinase_AS"/>
</dbReference>
<dbReference type="PROSITE" id="PS50011">
    <property type="entry name" value="PROTEIN_KINASE_DOM"/>
    <property type="match status" value="1"/>
</dbReference>
<keyword evidence="4 5" id="KW-0067">ATP-binding</keyword>
<keyword evidence="2 5" id="KW-0547">Nucleotide-binding</keyword>
<evidence type="ECO:0000256" key="3">
    <source>
        <dbReference type="ARBA" id="ARBA00022777"/>
    </source>
</evidence>
<dbReference type="Gene3D" id="1.10.510.10">
    <property type="entry name" value="Transferase(Phosphotransferase) domain 1"/>
    <property type="match status" value="1"/>
</dbReference>
<evidence type="ECO:0000256" key="1">
    <source>
        <dbReference type="ARBA" id="ARBA00022679"/>
    </source>
</evidence>
<sequence length="361" mass="39799">MKNTPNWTRGSCIGKGSFGTVNLAVDKFNGEVFAVKSANTTADISFSALENEIQILKSLSSPYIVAYRGDDVTVESNSIVYKNLHMEYMPGGTVADVGKHGYDDVTIRSYTKSIVSALSYIHARNIVHCDVKGRNVLVGEIPGSAKLADFGSAIDLSCENKGIRGSPLWMAPEVVRGEYQGPESDVWSLGCTVIEMITGQPAWLDRGVDTLCQIGYSNDLPNLPACISDELRDFLDKCLRRDRSERWSCEELLQHPYLLSCTSFSPKFGDKKWSPKSVFDWSDLNFSEEESQIENSDTSSTSANAKQRIGKLCSNVAPNWESDGWEVVRTETVTTSQPSSSVNDLTVTEREMICTPPGKQN</sequence>
<evidence type="ECO:0000313" key="8">
    <source>
        <dbReference type="EMBL" id="PWA76187.1"/>
    </source>
</evidence>
<organism evidence="8 9">
    <name type="scientific">Artemisia annua</name>
    <name type="common">Sweet wormwood</name>
    <dbReference type="NCBI Taxonomy" id="35608"/>
    <lineage>
        <taxon>Eukaryota</taxon>
        <taxon>Viridiplantae</taxon>
        <taxon>Streptophyta</taxon>
        <taxon>Embryophyta</taxon>
        <taxon>Tracheophyta</taxon>
        <taxon>Spermatophyta</taxon>
        <taxon>Magnoliopsida</taxon>
        <taxon>eudicotyledons</taxon>
        <taxon>Gunneridae</taxon>
        <taxon>Pentapetalae</taxon>
        <taxon>asterids</taxon>
        <taxon>campanulids</taxon>
        <taxon>Asterales</taxon>
        <taxon>Asteraceae</taxon>
        <taxon>Asteroideae</taxon>
        <taxon>Anthemideae</taxon>
        <taxon>Artemisiinae</taxon>
        <taxon>Artemisia</taxon>
    </lineage>
</organism>
<name>A0A2U1NRT2_ARTAN</name>
<dbReference type="InterPro" id="IPR052751">
    <property type="entry name" value="Plant_MAPKKK"/>
</dbReference>
<dbReference type="SUPFAM" id="SSF56112">
    <property type="entry name" value="Protein kinase-like (PK-like)"/>
    <property type="match status" value="1"/>
</dbReference>
<reference evidence="8 9" key="1">
    <citation type="journal article" date="2018" name="Mol. Plant">
        <title>The genome of Artemisia annua provides insight into the evolution of Asteraceae family and artemisinin biosynthesis.</title>
        <authorList>
            <person name="Shen Q."/>
            <person name="Zhang L."/>
            <person name="Liao Z."/>
            <person name="Wang S."/>
            <person name="Yan T."/>
            <person name="Shi P."/>
            <person name="Liu M."/>
            <person name="Fu X."/>
            <person name="Pan Q."/>
            <person name="Wang Y."/>
            <person name="Lv Z."/>
            <person name="Lu X."/>
            <person name="Zhang F."/>
            <person name="Jiang W."/>
            <person name="Ma Y."/>
            <person name="Chen M."/>
            <person name="Hao X."/>
            <person name="Li L."/>
            <person name="Tang Y."/>
            <person name="Lv G."/>
            <person name="Zhou Y."/>
            <person name="Sun X."/>
            <person name="Brodelius P.E."/>
            <person name="Rose J.K.C."/>
            <person name="Tang K."/>
        </authorList>
    </citation>
    <scope>NUCLEOTIDE SEQUENCE [LARGE SCALE GENOMIC DNA]</scope>
    <source>
        <strain evidence="9">cv. Huhao1</strain>
        <tissue evidence="8">Leaf</tissue>
    </source>
</reference>
<dbReference type="GO" id="GO:0004674">
    <property type="term" value="F:protein serine/threonine kinase activity"/>
    <property type="evidence" value="ECO:0007669"/>
    <property type="project" value="UniProtKB-KW"/>
</dbReference>
<feature type="domain" description="Protein kinase" evidence="7">
    <location>
        <begin position="7"/>
        <end position="258"/>
    </location>
</feature>
<evidence type="ECO:0000256" key="6">
    <source>
        <dbReference type="RuleBase" id="RU000304"/>
    </source>
</evidence>
<protein>
    <submittedName>
        <fullName evidence="8">Serine/threonine-protein kinase Rad53</fullName>
    </submittedName>
</protein>
<evidence type="ECO:0000259" key="7">
    <source>
        <dbReference type="PROSITE" id="PS50011"/>
    </source>
</evidence>
<dbReference type="CDD" id="cd06606">
    <property type="entry name" value="STKc_MAPKKK"/>
    <property type="match status" value="1"/>
</dbReference>
<dbReference type="SMART" id="SM00220">
    <property type="entry name" value="S_TKc"/>
    <property type="match status" value="1"/>
</dbReference>
<dbReference type="PROSITE" id="PS00108">
    <property type="entry name" value="PROTEIN_KINASE_ST"/>
    <property type="match status" value="1"/>
</dbReference>
<dbReference type="PANTHER" id="PTHR48011:SF7">
    <property type="entry name" value="F10K1.14 PROTEIN"/>
    <property type="match status" value="1"/>
</dbReference>
<keyword evidence="1" id="KW-0808">Transferase</keyword>
<keyword evidence="3 8" id="KW-0418">Kinase</keyword>
<accession>A0A2U1NRT2</accession>
<dbReference type="GO" id="GO:0007165">
    <property type="term" value="P:signal transduction"/>
    <property type="evidence" value="ECO:0007669"/>
    <property type="project" value="TreeGrafter"/>
</dbReference>
<keyword evidence="6" id="KW-0723">Serine/threonine-protein kinase</keyword>
<keyword evidence="9" id="KW-1185">Reference proteome</keyword>